<gene>
    <name evidence="8" type="ORF">LSINAPIS_LOCUS4939</name>
</gene>
<dbReference type="EMBL" id="FZQP02001337">
    <property type="protein sequence ID" value="VVC92501.1"/>
    <property type="molecule type" value="Genomic_DNA"/>
</dbReference>
<keyword evidence="9" id="KW-1185">Reference proteome</keyword>
<keyword evidence="2" id="KW-0999">Mitochondrion inner membrane</keyword>
<dbReference type="InterPro" id="IPR036418">
    <property type="entry name" value="Cyt_c_oxidase_su6a_sf"/>
</dbReference>
<dbReference type="Pfam" id="PF02046">
    <property type="entry name" value="COX6A"/>
    <property type="match status" value="1"/>
</dbReference>
<name>A0A5E4Q586_9NEOP</name>
<evidence type="ECO:0000313" key="9">
    <source>
        <dbReference type="Proteomes" id="UP000324832"/>
    </source>
</evidence>
<evidence type="ECO:0000256" key="4">
    <source>
        <dbReference type="ARBA" id="ARBA00023128"/>
    </source>
</evidence>
<sequence>MRFVYSFTSNAFAVQNVRKYSLCCPPRGPRTPCGCSAPPPPRCGHEISPNPSCRPSRIPANPCRPVYHHGKDSWKKYRNITFFVAFPIIIVQMLIVSQHEPPHKGECRDYEYMRLRFKKFPWRDGVQTLFHNDHVNHVPGECTPPPLDCDE</sequence>
<dbReference type="GO" id="GO:0006123">
    <property type="term" value="P:mitochondrial electron transport, cytochrome c to oxygen"/>
    <property type="evidence" value="ECO:0007669"/>
    <property type="project" value="TreeGrafter"/>
</dbReference>
<dbReference type="AlphaFoldDB" id="A0A5E4Q586"/>
<proteinExistence type="inferred from homology"/>
<dbReference type="PANTHER" id="PTHR11504">
    <property type="entry name" value="CYTOCHROME C OXIDASE POLYPEPTIDE VIA"/>
    <property type="match status" value="1"/>
</dbReference>
<keyword evidence="4" id="KW-0496">Mitochondrion</keyword>
<evidence type="ECO:0000313" key="8">
    <source>
        <dbReference type="EMBL" id="VVC92501.1"/>
    </source>
</evidence>
<evidence type="ECO:0008006" key="10">
    <source>
        <dbReference type="Google" id="ProtNLM"/>
    </source>
</evidence>
<accession>A0A5E4Q586</accession>
<keyword evidence="5 7" id="KW-0472">Membrane</keyword>
<feature type="transmembrane region" description="Helical" evidence="7">
    <location>
        <begin position="80"/>
        <end position="97"/>
    </location>
</feature>
<dbReference type="InterPro" id="IPR001349">
    <property type="entry name" value="Cyt_c_oxidase_su6a"/>
</dbReference>
<evidence type="ECO:0000256" key="1">
    <source>
        <dbReference type="ARBA" id="ARBA00004273"/>
    </source>
</evidence>
<protein>
    <recommendedName>
        <fullName evidence="10">Cytochrome c oxidase polypeptide VIa</fullName>
    </recommendedName>
</protein>
<evidence type="ECO:0000256" key="5">
    <source>
        <dbReference type="ARBA" id="ARBA00023136"/>
    </source>
</evidence>
<dbReference type="Proteomes" id="UP000324832">
    <property type="component" value="Unassembled WGS sequence"/>
</dbReference>
<evidence type="ECO:0000256" key="7">
    <source>
        <dbReference type="SAM" id="Phobius"/>
    </source>
</evidence>
<dbReference type="GO" id="GO:0005743">
    <property type="term" value="C:mitochondrial inner membrane"/>
    <property type="evidence" value="ECO:0007669"/>
    <property type="project" value="UniProtKB-SubCell"/>
</dbReference>
<comment type="similarity">
    <text evidence="6">Belongs to the cytochrome c oxidase subunit 6A family.</text>
</comment>
<keyword evidence="7" id="KW-0812">Transmembrane</keyword>
<dbReference type="Gene3D" id="4.10.95.10">
    <property type="entry name" value="Cytochrome c oxidase, subunit VIa"/>
    <property type="match status" value="1"/>
</dbReference>
<organism evidence="8 9">
    <name type="scientific">Leptidea sinapis</name>
    <dbReference type="NCBI Taxonomy" id="189913"/>
    <lineage>
        <taxon>Eukaryota</taxon>
        <taxon>Metazoa</taxon>
        <taxon>Ecdysozoa</taxon>
        <taxon>Arthropoda</taxon>
        <taxon>Hexapoda</taxon>
        <taxon>Insecta</taxon>
        <taxon>Pterygota</taxon>
        <taxon>Neoptera</taxon>
        <taxon>Endopterygota</taxon>
        <taxon>Lepidoptera</taxon>
        <taxon>Glossata</taxon>
        <taxon>Ditrysia</taxon>
        <taxon>Papilionoidea</taxon>
        <taxon>Pieridae</taxon>
        <taxon>Dismorphiinae</taxon>
        <taxon>Leptidea</taxon>
    </lineage>
</organism>
<keyword evidence="3" id="KW-0809">Transit peptide</keyword>
<dbReference type="GO" id="GO:0030234">
    <property type="term" value="F:enzyme regulator activity"/>
    <property type="evidence" value="ECO:0007669"/>
    <property type="project" value="TreeGrafter"/>
</dbReference>
<dbReference type="SUPFAM" id="SSF81411">
    <property type="entry name" value="Mitochondrial cytochrome c oxidase subunit VIa"/>
    <property type="match status" value="1"/>
</dbReference>
<evidence type="ECO:0000256" key="6">
    <source>
        <dbReference type="RuleBase" id="RU004396"/>
    </source>
</evidence>
<evidence type="ECO:0000256" key="2">
    <source>
        <dbReference type="ARBA" id="ARBA00022792"/>
    </source>
</evidence>
<evidence type="ECO:0000256" key="3">
    <source>
        <dbReference type="ARBA" id="ARBA00022946"/>
    </source>
</evidence>
<comment type="subcellular location">
    <subcellularLocation>
        <location evidence="1">Mitochondrion inner membrane</location>
    </subcellularLocation>
</comment>
<dbReference type="PANTHER" id="PTHR11504:SF0">
    <property type="entry name" value="CYTOCHROME C OXIDASE SUBUNIT"/>
    <property type="match status" value="1"/>
</dbReference>
<reference evidence="8 9" key="1">
    <citation type="submission" date="2017-07" db="EMBL/GenBank/DDBJ databases">
        <authorList>
            <person name="Talla V."/>
            <person name="Backstrom N."/>
        </authorList>
    </citation>
    <scope>NUCLEOTIDE SEQUENCE [LARGE SCALE GENOMIC DNA]</scope>
</reference>
<keyword evidence="7" id="KW-1133">Transmembrane helix</keyword>